<comment type="subcellular location">
    <subcellularLocation>
        <location evidence="2">Cell membrane</location>
        <topology evidence="2">Multi-pass membrane protein</topology>
    </subcellularLocation>
</comment>
<dbReference type="Pfam" id="PF02518">
    <property type="entry name" value="HATPase_c"/>
    <property type="match status" value="1"/>
</dbReference>
<dbReference type="EMBL" id="AP018448">
    <property type="protein sequence ID" value="BBC38983.1"/>
    <property type="molecule type" value="Genomic_DNA"/>
</dbReference>
<keyword evidence="9" id="KW-0418">Kinase</keyword>
<dbReference type="Pfam" id="PF00989">
    <property type="entry name" value="PAS"/>
    <property type="match status" value="1"/>
</dbReference>
<feature type="region of interest" description="Disordered" evidence="14">
    <location>
        <begin position="105"/>
        <end position="125"/>
    </location>
</feature>
<dbReference type="PANTHER" id="PTHR43304">
    <property type="entry name" value="PHYTOCHROME-LIKE PROTEIN CPH1"/>
    <property type="match status" value="1"/>
</dbReference>
<evidence type="ECO:0000256" key="2">
    <source>
        <dbReference type="ARBA" id="ARBA00004651"/>
    </source>
</evidence>
<dbReference type="InterPro" id="IPR004358">
    <property type="entry name" value="Sig_transdc_His_kin-like_C"/>
</dbReference>
<dbReference type="SUPFAM" id="SSF103190">
    <property type="entry name" value="Sensory domain-like"/>
    <property type="match status" value="1"/>
</dbReference>
<evidence type="ECO:0000313" key="17">
    <source>
        <dbReference type="EMBL" id="BBC38983.1"/>
    </source>
</evidence>
<dbReference type="Pfam" id="PF14689">
    <property type="entry name" value="SPOB_a"/>
    <property type="match status" value="1"/>
</dbReference>
<dbReference type="PROSITE" id="PS50109">
    <property type="entry name" value="HIS_KIN"/>
    <property type="match status" value="1"/>
</dbReference>
<evidence type="ECO:0000313" key="18">
    <source>
        <dbReference type="Proteomes" id="UP001321542"/>
    </source>
</evidence>
<reference evidence="17 18" key="1">
    <citation type="journal article" date="2010" name="ChemBioChem">
        <title>Cloning and characterization of the biosynthetic gene cluster of 16-membered macrolide antibiotic FD-891: involvement of a dual functional cytochrome P450 monooxygenase catalyzing epoxidation and hydroxylation.</title>
        <authorList>
            <person name="Kudo F."/>
            <person name="Motegi A."/>
            <person name="Mizoue K."/>
            <person name="Eguchi T."/>
        </authorList>
    </citation>
    <scope>NUCLEOTIDE SEQUENCE [LARGE SCALE GENOMIC DNA]</scope>
    <source>
        <strain evidence="17 18">A-8890</strain>
    </source>
</reference>
<evidence type="ECO:0000256" key="3">
    <source>
        <dbReference type="ARBA" id="ARBA00012438"/>
    </source>
</evidence>
<accession>A0ABM7FM41</accession>
<dbReference type="InterPro" id="IPR000014">
    <property type="entry name" value="PAS"/>
</dbReference>
<keyword evidence="8" id="KW-0547">Nucleotide-binding</keyword>
<dbReference type="CDD" id="cd16915">
    <property type="entry name" value="HATPase_DpiB-CitA-like"/>
    <property type="match status" value="1"/>
</dbReference>
<dbReference type="Proteomes" id="UP001321542">
    <property type="component" value="Chromosome"/>
</dbReference>
<evidence type="ECO:0000256" key="1">
    <source>
        <dbReference type="ARBA" id="ARBA00000085"/>
    </source>
</evidence>
<dbReference type="PRINTS" id="PR00344">
    <property type="entry name" value="BCTRLSENSOR"/>
</dbReference>
<dbReference type="CDD" id="cd00130">
    <property type="entry name" value="PAS"/>
    <property type="match status" value="1"/>
</dbReference>
<dbReference type="Gene3D" id="1.10.287.130">
    <property type="match status" value="1"/>
</dbReference>
<dbReference type="Pfam" id="PF17203">
    <property type="entry name" value="sCache_3_2"/>
    <property type="match status" value="1"/>
</dbReference>
<keyword evidence="4" id="KW-1003">Cell membrane</keyword>
<gene>
    <name evidence="17" type="ORF">SGFS_102770</name>
</gene>
<dbReference type="InterPro" id="IPR035965">
    <property type="entry name" value="PAS-like_dom_sf"/>
</dbReference>
<sequence length="549" mass="58744">MVATFRRHTLAGEMLVLQLAIVVVVLLAVAAVSLTQSAATFNRVEGRRVTALAEQLAANPLVRSRLAQALPQEALAPLVNSTQTQSGVTSVTVADAEGRIVSSTDPTAIGDRLPRGEGAARGRGWSGSLTLDGTRELVAQVPVLGATDDNLGRFLGTVMIGEASPTVWQRLSGASSYLLAYLGVASGLGIAGSWLLSRRVKRQTLGLEPREIAGLAEHREAMLYGIAEGVIALDPQHRLTLVNEMGRRLLDLPEDCVGQSLAELRIEGRLRDVLMGDREGAADRDEVVLRRGRVLVMNRMTVTKDGRPLGSVTTLRDRTELARLERELGSFRSSSELLRAQAHEFANQLHTISGLIQIGEQDEVVRYIRALNQRRQSLDVVLSRRVRDTAIAALLTAKASLAAERKVTLRISDSTALDRLAPEDAADVATVVGNLVDNAVDAAATTGTPDDREAWVEVELCQDASSVEIVVRDSGPGVAPELAREVFSHGFTTKAAREGERGIGLALTRLVCERHGGEISVTNTPDGAMFTARMTVSHLADAVAEGVPS</sequence>
<evidence type="ECO:0000256" key="8">
    <source>
        <dbReference type="ARBA" id="ARBA00022741"/>
    </source>
</evidence>
<dbReference type="SUPFAM" id="SSF55890">
    <property type="entry name" value="Sporulation response regulatory protein Spo0B"/>
    <property type="match status" value="1"/>
</dbReference>
<dbReference type="InterPro" id="IPR029151">
    <property type="entry name" value="Sensor-like_sf"/>
</dbReference>
<keyword evidence="18" id="KW-1185">Reference proteome</keyword>
<protein>
    <recommendedName>
        <fullName evidence="3">histidine kinase</fullName>
        <ecNumber evidence="3">2.7.13.3</ecNumber>
    </recommendedName>
</protein>
<dbReference type="Gene3D" id="3.30.565.10">
    <property type="entry name" value="Histidine kinase-like ATPase, C-terminal domain"/>
    <property type="match status" value="1"/>
</dbReference>
<dbReference type="InterPro" id="IPR013767">
    <property type="entry name" value="PAS_fold"/>
</dbReference>
<dbReference type="InterPro" id="IPR003594">
    <property type="entry name" value="HATPase_dom"/>
</dbReference>
<keyword evidence="12" id="KW-0902">Two-component regulatory system</keyword>
<dbReference type="EC" id="2.7.13.3" evidence="3"/>
<comment type="catalytic activity">
    <reaction evidence="1">
        <text>ATP + protein L-histidine = ADP + protein N-phospho-L-histidine.</text>
        <dbReference type="EC" id="2.7.13.3"/>
    </reaction>
</comment>
<evidence type="ECO:0000256" key="10">
    <source>
        <dbReference type="ARBA" id="ARBA00022840"/>
    </source>
</evidence>
<evidence type="ECO:0000256" key="11">
    <source>
        <dbReference type="ARBA" id="ARBA00022989"/>
    </source>
</evidence>
<dbReference type="InterPro" id="IPR033463">
    <property type="entry name" value="sCache_3"/>
</dbReference>
<dbReference type="InterPro" id="IPR036890">
    <property type="entry name" value="HATPase_C_sf"/>
</dbReference>
<evidence type="ECO:0000256" key="12">
    <source>
        <dbReference type="ARBA" id="ARBA00023012"/>
    </source>
</evidence>
<reference evidence="17 18" key="2">
    <citation type="journal article" date="2023" name="ChemBioChem">
        <title>Acyltransferase Domain Exchange between Two Independent Type I Polyketide Synthases in the Same Producer Strain of Macrolide Antibiotics.</title>
        <authorList>
            <person name="Kudo F."/>
            <person name="Kishikawa K."/>
            <person name="Tsuboi K."/>
            <person name="Kido T."/>
            <person name="Usui T."/>
            <person name="Hashimoto J."/>
            <person name="Shin-Ya K."/>
            <person name="Miyanaga A."/>
            <person name="Eguchi T."/>
        </authorList>
    </citation>
    <scope>NUCLEOTIDE SEQUENCE [LARGE SCALE GENOMIC DNA]</scope>
    <source>
        <strain evidence="17 18">A-8890</strain>
    </source>
</reference>
<dbReference type="InterPro" id="IPR005467">
    <property type="entry name" value="His_kinase_dom"/>
</dbReference>
<evidence type="ECO:0000256" key="4">
    <source>
        <dbReference type="ARBA" id="ARBA00022475"/>
    </source>
</evidence>
<dbReference type="RefSeq" id="WP_286259549.1">
    <property type="nucleotide sequence ID" value="NZ_AP018448.1"/>
</dbReference>
<dbReference type="Gene3D" id="3.30.450.20">
    <property type="entry name" value="PAS domain"/>
    <property type="match status" value="2"/>
</dbReference>
<evidence type="ECO:0000256" key="15">
    <source>
        <dbReference type="SAM" id="Phobius"/>
    </source>
</evidence>
<dbReference type="SUPFAM" id="SSF55874">
    <property type="entry name" value="ATPase domain of HSP90 chaperone/DNA topoisomerase II/histidine kinase"/>
    <property type="match status" value="1"/>
</dbReference>
<keyword evidence="13 15" id="KW-0472">Membrane</keyword>
<proteinExistence type="predicted"/>
<dbReference type="SMART" id="SM00387">
    <property type="entry name" value="HATPase_c"/>
    <property type="match status" value="1"/>
</dbReference>
<evidence type="ECO:0000256" key="14">
    <source>
        <dbReference type="SAM" id="MobiDB-lite"/>
    </source>
</evidence>
<evidence type="ECO:0000256" key="9">
    <source>
        <dbReference type="ARBA" id="ARBA00022777"/>
    </source>
</evidence>
<dbReference type="SUPFAM" id="SSF55785">
    <property type="entry name" value="PYP-like sensor domain (PAS domain)"/>
    <property type="match status" value="1"/>
</dbReference>
<evidence type="ECO:0000256" key="7">
    <source>
        <dbReference type="ARBA" id="ARBA00022692"/>
    </source>
</evidence>
<keyword evidence="7 15" id="KW-0812">Transmembrane</keyword>
<dbReference type="InterPro" id="IPR016120">
    <property type="entry name" value="Sig_transdc_His_kin_SpoOB"/>
</dbReference>
<dbReference type="InterPro" id="IPR039506">
    <property type="entry name" value="SPOB_a"/>
</dbReference>
<feature type="transmembrane region" description="Helical" evidence="15">
    <location>
        <begin position="177"/>
        <end position="196"/>
    </location>
</feature>
<dbReference type="InterPro" id="IPR052162">
    <property type="entry name" value="Sensor_kinase/Photoreceptor"/>
</dbReference>
<keyword evidence="10" id="KW-0067">ATP-binding</keyword>
<evidence type="ECO:0000256" key="5">
    <source>
        <dbReference type="ARBA" id="ARBA00022553"/>
    </source>
</evidence>
<evidence type="ECO:0000256" key="6">
    <source>
        <dbReference type="ARBA" id="ARBA00022679"/>
    </source>
</evidence>
<evidence type="ECO:0000259" key="16">
    <source>
        <dbReference type="PROSITE" id="PS50109"/>
    </source>
</evidence>
<keyword evidence="6" id="KW-0808">Transferase</keyword>
<dbReference type="PANTHER" id="PTHR43304:SF1">
    <property type="entry name" value="PAC DOMAIN-CONTAINING PROTEIN"/>
    <property type="match status" value="1"/>
</dbReference>
<feature type="domain" description="Histidine kinase" evidence="16">
    <location>
        <begin position="340"/>
        <end position="538"/>
    </location>
</feature>
<keyword evidence="11 15" id="KW-1133">Transmembrane helix</keyword>
<name>A0ABM7FM41_9ACTN</name>
<evidence type="ECO:0000256" key="13">
    <source>
        <dbReference type="ARBA" id="ARBA00023136"/>
    </source>
</evidence>
<dbReference type="SMART" id="SM00091">
    <property type="entry name" value="PAS"/>
    <property type="match status" value="1"/>
</dbReference>
<dbReference type="CDD" id="cd18773">
    <property type="entry name" value="PDC1_HK_sensor"/>
    <property type="match status" value="1"/>
</dbReference>
<keyword evidence="5" id="KW-0597">Phosphoprotein</keyword>
<organism evidence="17 18">
    <name type="scientific">Streptomyces graminofaciens</name>
    <dbReference type="NCBI Taxonomy" id="68212"/>
    <lineage>
        <taxon>Bacteria</taxon>
        <taxon>Bacillati</taxon>
        <taxon>Actinomycetota</taxon>
        <taxon>Actinomycetes</taxon>
        <taxon>Kitasatosporales</taxon>
        <taxon>Streptomycetaceae</taxon>
        <taxon>Streptomyces</taxon>
    </lineage>
</organism>